<comment type="function">
    <text evidence="3">Catalyzes the formation of N(4)-acetylcytidine (ac(4)C) at the wobble position of elongator tRNA(Met), using acetate and ATP as substrates. First activates an acetate ion to form acetyladenylate (Ac-AMP) and then transfers the acetyl group to tRNA to form ac(4)C34.</text>
</comment>
<comment type="caution">
    <text evidence="3">Lacks conserved residue(s) required for the propagation of feature annotation.</text>
</comment>
<dbReference type="GO" id="GO:0000049">
    <property type="term" value="F:tRNA binding"/>
    <property type="evidence" value="ECO:0007669"/>
    <property type="project" value="UniProtKB-KW"/>
</dbReference>
<reference evidence="4 5" key="1">
    <citation type="submission" date="2017-05" db="EMBL/GenBank/DDBJ databases">
        <title>Lactobacillus nurukis nov., sp. nov., isolated from nuruk.</title>
        <authorList>
            <person name="Kim S.-J."/>
        </authorList>
    </citation>
    <scope>NUCLEOTIDE SEQUENCE [LARGE SCALE GENOMIC DNA]</scope>
    <source>
        <strain evidence="4 5">SYF10-1a</strain>
    </source>
</reference>
<dbReference type="SUPFAM" id="SSF52374">
    <property type="entry name" value="Nucleotidylyl transferase"/>
    <property type="match status" value="1"/>
</dbReference>
<dbReference type="Pfam" id="PF05636">
    <property type="entry name" value="HIGH_NTase1"/>
    <property type="match status" value="1"/>
</dbReference>
<dbReference type="InterPro" id="IPR008513">
    <property type="entry name" value="tRNA(Met)_cyd_acetate_ligase"/>
</dbReference>
<dbReference type="InterPro" id="IPR014729">
    <property type="entry name" value="Rossmann-like_a/b/a_fold"/>
</dbReference>
<accession>A0A2N7AX24</accession>
<keyword evidence="3" id="KW-0547">Nucleotide-binding</keyword>
<dbReference type="GO" id="GO:0006400">
    <property type="term" value="P:tRNA modification"/>
    <property type="evidence" value="ECO:0007669"/>
    <property type="project" value="UniProtKB-UniRule"/>
</dbReference>
<proteinExistence type="inferred from homology"/>
<evidence type="ECO:0000256" key="1">
    <source>
        <dbReference type="ARBA" id="ARBA00022598"/>
    </source>
</evidence>
<evidence type="ECO:0000313" key="4">
    <source>
        <dbReference type="EMBL" id="PMD73398.1"/>
    </source>
</evidence>
<keyword evidence="5" id="KW-1185">Reference proteome</keyword>
<comment type="subcellular location">
    <subcellularLocation>
        <location evidence="3">Cytoplasm</location>
    </subcellularLocation>
</comment>
<evidence type="ECO:0000256" key="3">
    <source>
        <dbReference type="HAMAP-Rule" id="MF_01539"/>
    </source>
</evidence>
<comment type="similarity">
    <text evidence="3">Belongs to the TmcAL family.</text>
</comment>
<keyword evidence="3" id="KW-0963">Cytoplasm</keyword>
<dbReference type="Gene3D" id="3.40.50.620">
    <property type="entry name" value="HUPs"/>
    <property type="match status" value="1"/>
</dbReference>
<comment type="caution">
    <text evidence="4">The sequence shown here is derived from an EMBL/GenBank/DDBJ whole genome shotgun (WGS) entry which is preliminary data.</text>
</comment>
<dbReference type="PANTHER" id="PTHR37825">
    <property type="entry name" value="TRNA(MET) CYTIDINE ACETATE LIGASE"/>
    <property type="match status" value="1"/>
</dbReference>
<keyword evidence="3" id="KW-0694">RNA-binding</keyword>
<name>A0A2N7AX24_9LACO</name>
<keyword evidence="3" id="KW-0820">tRNA-binding</keyword>
<sequence length="366" mass="42443">MTGIYGFVAEFNPFHNGHKLFIDTIKQKYHPDVLIAVMSSNFVQRGDFAILDKWDRTVAAIDSGVDLVIELPVGYAVEPADLFAKGAIKLLDLLKIDHLVFGTENQIDFSKMSQRILQIDTDFEQDYQKNSATNLTDFYRSKGIDIAKLPNQMLGLNYAMQIEKQQVGIEISTIERHESQFSATEIRKRLVTKESIEELVPVTIEKMLHQSSTVSWSDYFVYLKYQIINSSTTELQQIYQMVEGLENKLQKEISTSDSFNQFMEQIKSKRYTMARLRRLMVYTLLNVKKTEIDNLYNNPYLRVLGFDTIGQKYLKSLKKEDLNLITRVGKKEKKILDLEIRADRIRQLVTDQEEDFGRIPYMKGVN</sequence>
<feature type="binding site" evidence="3">
    <location>
        <position position="176"/>
    </location>
    <ligand>
        <name>ATP</name>
        <dbReference type="ChEBI" id="CHEBI:30616"/>
    </ligand>
</feature>
<dbReference type="EC" id="6.3.4.-" evidence="3"/>
<dbReference type="RefSeq" id="WP_102195082.1">
    <property type="nucleotide sequence ID" value="NZ_NIPR01000003.1"/>
</dbReference>
<comment type="catalytic activity">
    <reaction evidence="3">
        <text>cytidine(34) in elongator tRNA(Met) + acetate + ATP = N(4)-acetylcytidine(34) in elongator tRNA(Met) + AMP + diphosphate</text>
        <dbReference type="Rhea" id="RHEA:58144"/>
        <dbReference type="Rhea" id="RHEA-COMP:10693"/>
        <dbReference type="Rhea" id="RHEA-COMP:10694"/>
        <dbReference type="ChEBI" id="CHEBI:30089"/>
        <dbReference type="ChEBI" id="CHEBI:30616"/>
        <dbReference type="ChEBI" id="CHEBI:33019"/>
        <dbReference type="ChEBI" id="CHEBI:74900"/>
        <dbReference type="ChEBI" id="CHEBI:82748"/>
        <dbReference type="ChEBI" id="CHEBI:456215"/>
    </reaction>
</comment>
<dbReference type="Proteomes" id="UP000235649">
    <property type="component" value="Unassembled WGS sequence"/>
</dbReference>
<feature type="binding site" evidence="3">
    <location>
        <begin position="8"/>
        <end position="21"/>
    </location>
    <ligand>
        <name>ATP</name>
        <dbReference type="ChEBI" id="CHEBI:30616"/>
    </ligand>
</feature>
<dbReference type="AlphaFoldDB" id="A0A2N7AX24"/>
<dbReference type="GO" id="GO:0005524">
    <property type="term" value="F:ATP binding"/>
    <property type="evidence" value="ECO:0007669"/>
    <property type="project" value="UniProtKB-KW"/>
</dbReference>
<dbReference type="HAMAP" id="MF_01539">
    <property type="entry name" value="TmcAL"/>
    <property type="match status" value="1"/>
</dbReference>
<dbReference type="EMBL" id="NIPR01000003">
    <property type="protein sequence ID" value="PMD73398.1"/>
    <property type="molecule type" value="Genomic_DNA"/>
</dbReference>
<feature type="binding site" evidence="3">
    <location>
        <position position="151"/>
    </location>
    <ligand>
        <name>ATP</name>
        <dbReference type="ChEBI" id="CHEBI:30616"/>
    </ligand>
</feature>
<dbReference type="GO" id="GO:0016879">
    <property type="term" value="F:ligase activity, forming carbon-nitrogen bonds"/>
    <property type="evidence" value="ECO:0007669"/>
    <property type="project" value="UniProtKB-UniRule"/>
</dbReference>
<feature type="binding site" evidence="3">
    <location>
        <position position="102"/>
    </location>
    <ligand>
        <name>ATP</name>
        <dbReference type="ChEBI" id="CHEBI:30616"/>
    </ligand>
</feature>
<keyword evidence="1 3" id="KW-0436">Ligase</keyword>
<organism evidence="4 5">
    <name type="scientific">Companilactobacillus nuruki</name>
    <dbReference type="NCBI Taxonomy" id="1993540"/>
    <lineage>
        <taxon>Bacteria</taxon>
        <taxon>Bacillati</taxon>
        <taxon>Bacillota</taxon>
        <taxon>Bacilli</taxon>
        <taxon>Lactobacillales</taxon>
        <taxon>Lactobacillaceae</taxon>
        <taxon>Companilactobacillus</taxon>
    </lineage>
</organism>
<dbReference type="OrthoDB" id="9769796at2"/>
<dbReference type="NCBIfam" id="NF010191">
    <property type="entry name" value="PRK13670.1"/>
    <property type="match status" value="1"/>
</dbReference>
<keyword evidence="2 3" id="KW-0819">tRNA processing</keyword>
<dbReference type="PANTHER" id="PTHR37825:SF1">
    <property type="entry name" value="TRNA(MET) CYTIDINE ACETATE LIGASE"/>
    <property type="match status" value="1"/>
</dbReference>
<keyword evidence="3" id="KW-0067">ATP-binding</keyword>
<protein>
    <recommendedName>
        <fullName evidence="3">tRNA(Met) cytidine acetate ligase</fullName>
        <ecNumber evidence="3">6.3.4.-</ecNumber>
    </recommendedName>
</protein>
<evidence type="ECO:0000256" key="2">
    <source>
        <dbReference type="ARBA" id="ARBA00022694"/>
    </source>
</evidence>
<evidence type="ECO:0000313" key="5">
    <source>
        <dbReference type="Proteomes" id="UP000235649"/>
    </source>
</evidence>
<dbReference type="GO" id="GO:0005737">
    <property type="term" value="C:cytoplasm"/>
    <property type="evidence" value="ECO:0007669"/>
    <property type="project" value="UniProtKB-SubCell"/>
</dbReference>
<gene>
    <name evidence="3" type="primary">tmcAL</name>
    <name evidence="4" type="ORF">CBP76_01070</name>
</gene>